<dbReference type="GO" id="GO:0006935">
    <property type="term" value="P:chemotaxis"/>
    <property type="evidence" value="ECO:0007669"/>
    <property type="project" value="UniProtKB-UniRule"/>
</dbReference>
<evidence type="ECO:0000256" key="4">
    <source>
        <dbReference type="PROSITE-ProRule" id="PRU00050"/>
    </source>
</evidence>
<feature type="domain" description="CheB-type methylesterase" evidence="5">
    <location>
        <begin position="1"/>
        <end position="188"/>
    </location>
</feature>
<dbReference type="EMBL" id="JTCM02000010">
    <property type="protein sequence ID" value="NEU72413.1"/>
    <property type="molecule type" value="Genomic_DNA"/>
</dbReference>
<evidence type="ECO:0000313" key="6">
    <source>
        <dbReference type="EMBL" id="NEU72413.1"/>
    </source>
</evidence>
<feature type="active site" evidence="4">
    <location>
        <position position="11"/>
    </location>
</feature>
<keyword evidence="7" id="KW-1185">Reference proteome</keyword>
<dbReference type="GO" id="GO:0008984">
    <property type="term" value="F:protein-glutamate methylesterase activity"/>
    <property type="evidence" value="ECO:0007669"/>
    <property type="project" value="UniProtKB-EC"/>
</dbReference>
<comment type="catalytic activity">
    <reaction evidence="3">
        <text>[protein]-L-glutamate 5-O-methyl ester + H2O = L-glutamyl-[protein] + methanol + H(+)</text>
        <dbReference type="Rhea" id="RHEA:23236"/>
        <dbReference type="Rhea" id="RHEA-COMP:10208"/>
        <dbReference type="Rhea" id="RHEA-COMP:10311"/>
        <dbReference type="ChEBI" id="CHEBI:15377"/>
        <dbReference type="ChEBI" id="CHEBI:15378"/>
        <dbReference type="ChEBI" id="CHEBI:17790"/>
        <dbReference type="ChEBI" id="CHEBI:29973"/>
        <dbReference type="ChEBI" id="CHEBI:82795"/>
        <dbReference type="EC" id="3.1.1.61"/>
    </reaction>
</comment>
<dbReference type="PANTHER" id="PTHR42872:SF6">
    <property type="entry name" value="PROTEIN-GLUTAMATE METHYLESTERASE_PROTEIN-GLUTAMINE GLUTAMINASE"/>
    <property type="match status" value="1"/>
</dbReference>
<dbReference type="InterPro" id="IPR035909">
    <property type="entry name" value="CheB_C"/>
</dbReference>
<feature type="active site" evidence="4">
    <location>
        <position position="130"/>
    </location>
</feature>
<keyword evidence="4" id="KW-0145">Chemotaxis</keyword>
<dbReference type="Gene3D" id="3.40.50.180">
    <property type="entry name" value="Methylesterase CheB, C-terminal domain"/>
    <property type="match status" value="1"/>
</dbReference>
<sequence length="195" mass="20248">MMNAITVIGASWGGLQAMETILGSLPKNLAIAIAVAQHRHKDSEGELVSCLQRSSLLPVVEVTDKQAIAPGQVYLAPADYHLLVEPGHFALSTEAPVAYARPSIDVLFESTADAYGERAIGVILTGSSQDGSQGLAKVKSYGGIAIVQEPTTAVSRIMPDAAIAAVVSATILPLPEIAPFLVKLCSSSFFTSSSG</sequence>
<dbReference type="PROSITE" id="PS50122">
    <property type="entry name" value="CHEB"/>
    <property type="match status" value="1"/>
</dbReference>
<dbReference type="GO" id="GO:0000156">
    <property type="term" value="F:phosphorelay response regulator activity"/>
    <property type="evidence" value="ECO:0007669"/>
    <property type="project" value="InterPro"/>
</dbReference>
<evidence type="ECO:0000256" key="1">
    <source>
        <dbReference type="ARBA" id="ARBA00022801"/>
    </source>
</evidence>
<dbReference type="PANTHER" id="PTHR42872">
    <property type="entry name" value="PROTEIN-GLUTAMATE METHYLESTERASE/PROTEIN-GLUTAMINE GLUTAMINASE"/>
    <property type="match status" value="1"/>
</dbReference>
<dbReference type="InterPro" id="IPR000673">
    <property type="entry name" value="Sig_transdc_resp-reg_Me-estase"/>
</dbReference>
<accession>A0A846H5Q3</accession>
<dbReference type="RefSeq" id="WP_039739270.1">
    <property type="nucleotide sequence ID" value="NZ_JTCM02000010.1"/>
</dbReference>
<dbReference type="SUPFAM" id="SSF52738">
    <property type="entry name" value="Methylesterase CheB, C-terminal domain"/>
    <property type="match status" value="1"/>
</dbReference>
<gene>
    <name evidence="6" type="ORF">PI95_007460</name>
</gene>
<dbReference type="Proteomes" id="UP000031549">
    <property type="component" value="Unassembled WGS sequence"/>
</dbReference>
<name>A0A846H5Q3_9CYAN</name>
<evidence type="ECO:0000313" key="7">
    <source>
        <dbReference type="Proteomes" id="UP000031549"/>
    </source>
</evidence>
<dbReference type="GO" id="GO:0005737">
    <property type="term" value="C:cytoplasm"/>
    <property type="evidence" value="ECO:0007669"/>
    <property type="project" value="InterPro"/>
</dbReference>
<reference evidence="6 7" key="1">
    <citation type="journal article" date="2015" name="Genome Announc.">
        <title>Draft Genome Sequence of Cyanobacterium Hassallia byssoidea Strain VB512170, Isolated from Monuments in India.</title>
        <authorList>
            <person name="Singh D."/>
            <person name="Chandrababunaidu M.M."/>
            <person name="Panda A."/>
            <person name="Sen D."/>
            <person name="Bhattacharyya S."/>
            <person name="Adhikary S.P."/>
            <person name="Tripathy S."/>
        </authorList>
    </citation>
    <scope>NUCLEOTIDE SEQUENCE [LARGE SCALE GENOMIC DNA]</scope>
    <source>
        <strain evidence="6 7">VB512170</strain>
    </source>
</reference>
<dbReference type="Pfam" id="PF01339">
    <property type="entry name" value="CheB_methylest"/>
    <property type="match status" value="1"/>
</dbReference>
<evidence type="ECO:0000259" key="5">
    <source>
        <dbReference type="PROSITE" id="PS50122"/>
    </source>
</evidence>
<feature type="active site" evidence="4">
    <location>
        <position position="38"/>
    </location>
</feature>
<evidence type="ECO:0000256" key="3">
    <source>
        <dbReference type="ARBA" id="ARBA00048267"/>
    </source>
</evidence>
<dbReference type="CDD" id="cd16433">
    <property type="entry name" value="CheB"/>
    <property type="match status" value="1"/>
</dbReference>
<dbReference type="EC" id="3.1.1.61" evidence="2"/>
<protein>
    <recommendedName>
        <fullName evidence="2">protein-glutamate methylesterase</fullName>
        <ecNumber evidence="2">3.1.1.61</ecNumber>
    </recommendedName>
</protein>
<dbReference type="AlphaFoldDB" id="A0A846H5Q3"/>
<comment type="caution">
    <text evidence="6">The sequence shown here is derived from an EMBL/GenBank/DDBJ whole genome shotgun (WGS) entry which is preliminary data.</text>
</comment>
<proteinExistence type="predicted"/>
<evidence type="ECO:0000256" key="2">
    <source>
        <dbReference type="ARBA" id="ARBA00039140"/>
    </source>
</evidence>
<organism evidence="6 7">
    <name type="scientific">Hassallia byssoidea VB512170</name>
    <dbReference type="NCBI Taxonomy" id="1304833"/>
    <lineage>
        <taxon>Bacteria</taxon>
        <taxon>Bacillati</taxon>
        <taxon>Cyanobacteriota</taxon>
        <taxon>Cyanophyceae</taxon>
        <taxon>Nostocales</taxon>
        <taxon>Tolypothrichaceae</taxon>
        <taxon>Hassallia</taxon>
    </lineage>
</organism>
<keyword evidence="1 4" id="KW-0378">Hydrolase</keyword>